<evidence type="ECO:0000313" key="7">
    <source>
        <dbReference type="EMBL" id="GAA4424791.1"/>
    </source>
</evidence>
<protein>
    <submittedName>
        <fullName evidence="7">5-oxoprolinase/urea amidolyase family protein</fullName>
    </submittedName>
</protein>
<dbReference type="InterPro" id="IPR052708">
    <property type="entry name" value="PxpC"/>
</dbReference>
<dbReference type="SMART" id="SM00797">
    <property type="entry name" value="AHS2"/>
    <property type="match status" value="1"/>
</dbReference>
<keyword evidence="1" id="KW-0547">Nucleotide-binding</keyword>
<evidence type="ECO:0000256" key="4">
    <source>
        <dbReference type="SAM" id="MobiDB-lite"/>
    </source>
</evidence>
<evidence type="ECO:0000256" key="3">
    <source>
        <dbReference type="ARBA" id="ARBA00022840"/>
    </source>
</evidence>
<keyword evidence="2" id="KW-0378">Hydrolase</keyword>
<dbReference type="SUPFAM" id="SSF160467">
    <property type="entry name" value="PH0987 N-terminal domain-like"/>
    <property type="match status" value="1"/>
</dbReference>
<organism evidence="7 8">
    <name type="scientific">Georgenia halophila</name>
    <dbReference type="NCBI Taxonomy" id="620889"/>
    <lineage>
        <taxon>Bacteria</taxon>
        <taxon>Bacillati</taxon>
        <taxon>Actinomycetota</taxon>
        <taxon>Actinomycetes</taxon>
        <taxon>Micrococcales</taxon>
        <taxon>Bogoriellaceae</taxon>
        <taxon>Georgenia</taxon>
    </lineage>
</organism>
<feature type="domain" description="Carboxyltransferase" evidence="6">
    <location>
        <begin position="267"/>
        <end position="542"/>
    </location>
</feature>
<dbReference type="PANTHER" id="PTHR43309:SF3">
    <property type="entry name" value="5-OXOPROLINASE SUBUNIT C"/>
    <property type="match status" value="1"/>
</dbReference>
<reference evidence="8" key="1">
    <citation type="journal article" date="2019" name="Int. J. Syst. Evol. Microbiol.">
        <title>The Global Catalogue of Microorganisms (GCM) 10K type strain sequencing project: providing services to taxonomists for standard genome sequencing and annotation.</title>
        <authorList>
            <consortium name="The Broad Institute Genomics Platform"/>
            <consortium name="The Broad Institute Genome Sequencing Center for Infectious Disease"/>
            <person name="Wu L."/>
            <person name="Ma J."/>
        </authorList>
    </citation>
    <scope>NUCLEOTIDE SEQUENCE [LARGE SCALE GENOMIC DNA]</scope>
    <source>
        <strain evidence="8">JCM 17810</strain>
    </source>
</reference>
<dbReference type="Gene3D" id="2.40.100.10">
    <property type="entry name" value="Cyclophilin-like"/>
    <property type="match status" value="2"/>
</dbReference>
<accession>A0ABP8LAN5</accession>
<name>A0ABP8LAN5_9MICO</name>
<feature type="domain" description="Carboxyltransferase" evidence="5">
    <location>
        <begin position="1"/>
        <end position="201"/>
    </location>
</feature>
<dbReference type="SMART" id="SM00796">
    <property type="entry name" value="AHS1"/>
    <property type="match status" value="1"/>
</dbReference>
<dbReference type="SUPFAM" id="SSF50891">
    <property type="entry name" value="Cyclophilin-like"/>
    <property type="match status" value="2"/>
</dbReference>
<dbReference type="Gene3D" id="3.30.1360.40">
    <property type="match status" value="1"/>
</dbReference>
<gene>
    <name evidence="7" type="ORF">GCM10023169_21800</name>
</gene>
<evidence type="ECO:0000256" key="1">
    <source>
        <dbReference type="ARBA" id="ARBA00022741"/>
    </source>
</evidence>
<keyword evidence="8" id="KW-1185">Reference proteome</keyword>
<feature type="region of interest" description="Disordered" evidence="4">
    <location>
        <begin position="220"/>
        <end position="244"/>
    </location>
</feature>
<dbReference type="InterPro" id="IPR003833">
    <property type="entry name" value="CT_C_D"/>
</dbReference>
<evidence type="ECO:0000256" key="2">
    <source>
        <dbReference type="ARBA" id="ARBA00022801"/>
    </source>
</evidence>
<dbReference type="InterPro" id="IPR029000">
    <property type="entry name" value="Cyclophilin-like_dom_sf"/>
</dbReference>
<evidence type="ECO:0000313" key="8">
    <source>
        <dbReference type="Proteomes" id="UP001500622"/>
    </source>
</evidence>
<dbReference type="PANTHER" id="PTHR43309">
    <property type="entry name" value="5-OXOPROLINASE SUBUNIT C"/>
    <property type="match status" value="1"/>
</dbReference>
<dbReference type="Proteomes" id="UP001500622">
    <property type="component" value="Unassembled WGS sequence"/>
</dbReference>
<dbReference type="Pfam" id="PF02626">
    <property type="entry name" value="CT_A_B"/>
    <property type="match status" value="1"/>
</dbReference>
<dbReference type="EMBL" id="BAABGN010000009">
    <property type="protein sequence ID" value="GAA4424791.1"/>
    <property type="molecule type" value="Genomic_DNA"/>
</dbReference>
<dbReference type="RefSeq" id="WP_345216291.1">
    <property type="nucleotide sequence ID" value="NZ_BAABGN010000009.1"/>
</dbReference>
<comment type="caution">
    <text evidence="7">The sequence shown here is derived from an EMBL/GenBank/DDBJ whole genome shotgun (WGS) entry which is preliminary data.</text>
</comment>
<sequence length="543" mass="55847">MRVLRAGLDAVLVEVDTLDEALALLGSLHEDPPDGVTDLVPGARTVLLRYVPARTTAERLAQQVGRLRPGSTTPAAFEPAAGEPTAGELVEVPVVYDGEDLAEVAELRGLSTGEVVGRHTAPVYSVAFTGFAPGFAYLSGGDPALRVPRRETPRTSIPAGSVAIAGEFSGVYPRAGPGGWRLIGRTDVVLFDLDREPPALLRPGGRVRFLAVREEVRARPTATGTGSARLSTAATQPTGQRPRGTLEVLDPGAQALLQDLGRSGVASLGVSPSGAMDRGALRRANRLVGNPPAATTVEAALGGLTLRAHGDVVVATAGAPASVTVAGRAFPPGTAVAVDDGETLELGAPATGVYTYVAVRGGLDVPVVLGSGSRDVLAGLGPEPLRGGDRLAVGTDAVAAVAIEEVAPDLPAPGETVTLDVVLGPRTDWFPPSALDLFIAQDWAVKRSNRVGLRLAGEVPLERIDNAELPSEGTVRGALQVPPDGQPVLFMADHPLTGGYPVAGAVAAYDLDRAAQLPVGASVRFRIAISFAELATTEQEGAR</sequence>
<dbReference type="NCBIfam" id="TIGR00724">
    <property type="entry name" value="urea_amlyse_rel"/>
    <property type="match status" value="1"/>
</dbReference>
<keyword evidence="3" id="KW-0067">ATP-binding</keyword>
<proteinExistence type="predicted"/>
<dbReference type="Pfam" id="PF02682">
    <property type="entry name" value="CT_C_D"/>
    <property type="match status" value="1"/>
</dbReference>
<feature type="compositionally biased region" description="Polar residues" evidence="4">
    <location>
        <begin position="222"/>
        <end position="239"/>
    </location>
</feature>
<evidence type="ECO:0000259" key="6">
    <source>
        <dbReference type="SMART" id="SM00797"/>
    </source>
</evidence>
<evidence type="ECO:0000259" key="5">
    <source>
        <dbReference type="SMART" id="SM00796"/>
    </source>
</evidence>
<dbReference type="InterPro" id="IPR003778">
    <property type="entry name" value="CT_A_B"/>
</dbReference>